<dbReference type="PANTHER" id="PTHR33408">
    <property type="entry name" value="TRANSPOSASE"/>
    <property type="match status" value="1"/>
</dbReference>
<dbReference type="InterPro" id="IPR025668">
    <property type="entry name" value="Tnp_DDE_dom"/>
</dbReference>
<evidence type="ECO:0000259" key="2">
    <source>
        <dbReference type="Pfam" id="PF13751"/>
    </source>
</evidence>
<comment type="caution">
    <text evidence="3">The sequence shown here is derived from an EMBL/GenBank/DDBJ whole genome shotgun (WGS) entry which is preliminary data.</text>
</comment>
<evidence type="ECO:0000259" key="1">
    <source>
        <dbReference type="Pfam" id="PF05598"/>
    </source>
</evidence>
<evidence type="ECO:0000313" key="3">
    <source>
        <dbReference type="EMBL" id="HIR58628.1"/>
    </source>
</evidence>
<reference evidence="3" key="1">
    <citation type="submission" date="2020-10" db="EMBL/GenBank/DDBJ databases">
        <authorList>
            <person name="Gilroy R."/>
        </authorList>
    </citation>
    <scope>NUCLEOTIDE SEQUENCE</scope>
    <source>
        <strain evidence="3">CHK184-20233</strain>
    </source>
</reference>
<accession>A0A9D1J2Q9</accession>
<dbReference type="AlphaFoldDB" id="A0A9D1J2Q9"/>
<dbReference type="PANTHER" id="PTHR33408:SF2">
    <property type="entry name" value="TRANSPOSASE DDE DOMAIN-CONTAINING PROTEIN"/>
    <property type="match status" value="1"/>
</dbReference>
<dbReference type="Proteomes" id="UP000824232">
    <property type="component" value="Unassembled WGS sequence"/>
</dbReference>
<reference evidence="3" key="2">
    <citation type="journal article" date="2021" name="PeerJ">
        <title>Extensive microbial diversity within the chicken gut microbiome revealed by metagenomics and culture.</title>
        <authorList>
            <person name="Gilroy R."/>
            <person name="Ravi A."/>
            <person name="Getino M."/>
            <person name="Pursley I."/>
            <person name="Horton D.L."/>
            <person name="Alikhan N.F."/>
            <person name="Baker D."/>
            <person name="Gharbi K."/>
            <person name="Hall N."/>
            <person name="Watson M."/>
            <person name="Adriaenssens E.M."/>
            <person name="Foster-Nyarko E."/>
            <person name="Jarju S."/>
            <person name="Secka A."/>
            <person name="Antonio M."/>
            <person name="Oren A."/>
            <person name="Chaudhuri R.R."/>
            <person name="La Ragione R."/>
            <person name="Hildebrand F."/>
            <person name="Pallen M.J."/>
        </authorList>
    </citation>
    <scope>NUCLEOTIDE SEQUENCE</scope>
    <source>
        <strain evidence="3">CHK184-20233</strain>
    </source>
</reference>
<evidence type="ECO:0000313" key="4">
    <source>
        <dbReference type="Proteomes" id="UP000824232"/>
    </source>
</evidence>
<dbReference type="EMBL" id="DVHC01000013">
    <property type="protein sequence ID" value="HIR58628.1"/>
    <property type="molecule type" value="Genomic_DNA"/>
</dbReference>
<sequence>MEYFTTKRPIFLVPSDKCNEEFEKIDKFLIFLEESGVWKIIKSVKLKRSMCKGRKGYDPYKLLAAIVYCFAKFKASLRDIEDKCLFDIRVLYIMDGNIPDHSTFGNFINDYIVPYQYEIFTTIVKHIIKKLNLIIEDAYIDGSKFEANANKYKFVWKPTKFHQKLDIKIKSLLGEMGYVEEANNKDLIKTDKFNLILKDYIYKNNIDINNLPGGKGVRTTKEIKNYKQAYKYLIKLLEYEEKEKICGDNRNSYFKTDKDATAMMLKEDYYSKLSHDFHAAYNVQVLVSNLLIVMYGVYQDRTDYYTLIPLYNNYYKYYGSYPKNAVGDSGYGIYTNYKYLREHNIGNYLKFQQWNGESSGKRPQLFYTFGDGIMCLNTNIGKEISFKTNSAHQRNKDTKLYIFEGCNNCNYSYICKKNLKNKDENFRKVELNPDYELLKEQARNNLLSPKGIEIRINRSIQVEGTFGQIKNNMNYERIRRRGLKNVSCEVMLECLGVNIRRLLDSFDDCKFKDNCWDTPNNLHKETFPYVKQKKETVKKSIN</sequence>
<proteinExistence type="predicted"/>
<dbReference type="Pfam" id="PF13751">
    <property type="entry name" value="DDE_Tnp_1_6"/>
    <property type="match status" value="1"/>
</dbReference>
<dbReference type="InterPro" id="IPR008490">
    <property type="entry name" value="Transposase_InsH_N"/>
</dbReference>
<protein>
    <submittedName>
        <fullName evidence="3">Transposase</fullName>
    </submittedName>
</protein>
<feature type="domain" description="Transposase DDE" evidence="2">
    <location>
        <begin position="381"/>
        <end position="503"/>
    </location>
</feature>
<gene>
    <name evidence="3" type="ORF">IAB38_01115</name>
</gene>
<organism evidence="3 4">
    <name type="scientific">Candidatus Onthousia excrementipullorum</name>
    <dbReference type="NCBI Taxonomy" id="2840884"/>
    <lineage>
        <taxon>Bacteria</taxon>
        <taxon>Bacillati</taxon>
        <taxon>Bacillota</taxon>
        <taxon>Bacilli</taxon>
        <taxon>Candidatus Onthousia</taxon>
    </lineage>
</organism>
<name>A0A9D1J2Q9_9FIRM</name>
<feature type="domain" description="Transposase InsH N-terminal" evidence="1">
    <location>
        <begin position="38"/>
        <end position="109"/>
    </location>
</feature>
<dbReference type="Pfam" id="PF05598">
    <property type="entry name" value="DUF772"/>
    <property type="match status" value="1"/>
</dbReference>